<dbReference type="PANTHER" id="PTHR24320">
    <property type="entry name" value="RETINOL DEHYDROGENASE"/>
    <property type="match status" value="1"/>
</dbReference>
<organism evidence="4 5">
    <name type="scientific">Saponaria officinalis</name>
    <name type="common">Common soapwort</name>
    <name type="synonym">Lychnis saponaria</name>
    <dbReference type="NCBI Taxonomy" id="3572"/>
    <lineage>
        <taxon>Eukaryota</taxon>
        <taxon>Viridiplantae</taxon>
        <taxon>Streptophyta</taxon>
        <taxon>Embryophyta</taxon>
        <taxon>Tracheophyta</taxon>
        <taxon>Spermatophyta</taxon>
        <taxon>Magnoliopsida</taxon>
        <taxon>eudicotyledons</taxon>
        <taxon>Gunneridae</taxon>
        <taxon>Pentapetalae</taxon>
        <taxon>Caryophyllales</taxon>
        <taxon>Caryophyllaceae</taxon>
        <taxon>Caryophylleae</taxon>
        <taxon>Saponaria</taxon>
    </lineage>
</organism>
<dbReference type="Gene3D" id="3.40.50.720">
    <property type="entry name" value="NAD(P)-binding Rossmann-like Domain"/>
    <property type="match status" value="1"/>
</dbReference>
<name>A0AAW1M434_SAPOF</name>
<evidence type="ECO:0000313" key="5">
    <source>
        <dbReference type="Proteomes" id="UP001443914"/>
    </source>
</evidence>
<evidence type="ECO:0000313" key="4">
    <source>
        <dbReference type="EMBL" id="KAK9740779.1"/>
    </source>
</evidence>
<dbReference type="PRINTS" id="PR00081">
    <property type="entry name" value="GDHRDH"/>
</dbReference>
<dbReference type="AlphaFoldDB" id="A0AAW1M434"/>
<dbReference type="Proteomes" id="UP001443914">
    <property type="component" value="Unassembled WGS sequence"/>
</dbReference>
<gene>
    <name evidence="4" type="ORF">RND81_03G059600</name>
</gene>
<accession>A0AAW1M434</accession>
<evidence type="ECO:0000256" key="1">
    <source>
        <dbReference type="ARBA" id="ARBA00006484"/>
    </source>
</evidence>
<comment type="caution">
    <text evidence="4">The sequence shown here is derived from an EMBL/GenBank/DDBJ whole genome shotgun (WGS) entry which is preliminary data.</text>
</comment>
<protein>
    <submittedName>
        <fullName evidence="4">Uncharacterized protein</fullName>
    </submittedName>
</protein>
<proteinExistence type="inferred from homology"/>
<keyword evidence="2" id="KW-0560">Oxidoreductase</keyword>
<feature type="transmembrane region" description="Helical" evidence="3">
    <location>
        <begin position="21"/>
        <end position="43"/>
    </location>
</feature>
<dbReference type="GO" id="GO:0016491">
    <property type="term" value="F:oxidoreductase activity"/>
    <property type="evidence" value="ECO:0007669"/>
    <property type="project" value="UniProtKB-KW"/>
</dbReference>
<dbReference type="InterPro" id="IPR036291">
    <property type="entry name" value="NAD(P)-bd_dom_sf"/>
</dbReference>
<keyword evidence="5" id="KW-1185">Reference proteome</keyword>
<sequence length="370" mass="41159">MGIDEICRVMKFMCSIDIVRMGLLWTLSLVRSYLHLFFAGRFWGKKCSAYSRQKVTPMSDSQPPVCIVTGATSGLGAAAALALSKEGFFVILVGRSGYSLSKTMAEIRKFNENVQLEAFEVDLSSFASIMEFKESIKQWLFDMNLHPSIQLLINNAGILATSSRVTTHGFDEMMMTNYMGAFSLTQLLLPLLFNSPVQSRIVNVSSFTHRCVNDVHVDTDFVCGKSIVNTKKYPFARLYEYSKLYILFFSYKLHQHILSIDKASQLSVNVADPGAVKTKIMRELPSSLSQLAFSILIPMQLLQFPEEGVSSILDASLAPSGISGMYFFGGNGRTMNSSPLSHDAKLAEKLWETSCHLFSELKSSDEKTAT</sequence>
<dbReference type="InterPro" id="IPR002347">
    <property type="entry name" value="SDR_fam"/>
</dbReference>
<keyword evidence="3" id="KW-1133">Transmembrane helix</keyword>
<comment type="similarity">
    <text evidence="1">Belongs to the short-chain dehydrogenases/reductases (SDR) family.</text>
</comment>
<evidence type="ECO:0000256" key="3">
    <source>
        <dbReference type="SAM" id="Phobius"/>
    </source>
</evidence>
<dbReference type="EMBL" id="JBDFQZ010000003">
    <property type="protein sequence ID" value="KAK9740779.1"/>
    <property type="molecule type" value="Genomic_DNA"/>
</dbReference>
<evidence type="ECO:0000256" key="2">
    <source>
        <dbReference type="ARBA" id="ARBA00023002"/>
    </source>
</evidence>
<keyword evidence="3" id="KW-0812">Transmembrane</keyword>
<dbReference type="PANTHER" id="PTHR24320:SF227">
    <property type="entry name" value="RETINOL DEHYDROGENASE 11"/>
    <property type="match status" value="1"/>
</dbReference>
<reference evidence="4" key="1">
    <citation type="submission" date="2024-03" db="EMBL/GenBank/DDBJ databases">
        <title>WGS assembly of Saponaria officinalis var. Norfolk2.</title>
        <authorList>
            <person name="Jenkins J."/>
            <person name="Shu S."/>
            <person name="Grimwood J."/>
            <person name="Barry K."/>
            <person name="Goodstein D."/>
            <person name="Schmutz J."/>
            <person name="Leebens-Mack J."/>
            <person name="Osbourn A."/>
        </authorList>
    </citation>
    <scope>NUCLEOTIDE SEQUENCE [LARGE SCALE GENOMIC DNA]</scope>
    <source>
        <strain evidence="4">JIC</strain>
    </source>
</reference>
<keyword evidence="3" id="KW-0472">Membrane</keyword>
<dbReference type="Pfam" id="PF00106">
    <property type="entry name" value="adh_short"/>
    <property type="match status" value="1"/>
</dbReference>
<dbReference type="SUPFAM" id="SSF51735">
    <property type="entry name" value="NAD(P)-binding Rossmann-fold domains"/>
    <property type="match status" value="1"/>
</dbReference>